<dbReference type="InterPro" id="IPR038763">
    <property type="entry name" value="DHH_sf"/>
</dbReference>
<keyword evidence="2" id="KW-1185">Reference proteome</keyword>
<dbReference type="SUPFAM" id="SSF64182">
    <property type="entry name" value="DHH phosphoesterases"/>
    <property type="match status" value="1"/>
</dbReference>
<dbReference type="Proteomes" id="UP000472676">
    <property type="component" value="Unassembled WGS sequence"/>
</dbReference>
<name>A0A6M2BLZ8_9GAMM</name>
<sequence length="326" mass="35290">MAFIDVFNGDADGICALTQLHLAEPRDARLVTGVKRDIELLDQVEARAGDRVTVLDVSLDKNREGVVRLLAAGAEVFYVDHHFAGAIPNDGPSGDKLKTIINEAPDVCTSLLVNGYLKNRFLAWAVVGAFGDNLKKSAETIAKGLDVSEAQLRQLEDLGTYLNYNGYGESVGDLHFAPDALFRLVSRHASPFDFIAGDGREHFEKLADGYQTDMARAESTQPEAASTAHAALFILPDAPWARRVSGVYSNDLVNLYPDRAHAVLTEKANGNYLISVRAPLNRKKGADELCRRFPTGGGRAAAAGINDLPAAQFGEFARQFTAQFAV</sequence>
<dbReference type="EMBL" id="JAAMOW010000001">
    <property type="protein sequence ID" value="NGY03458.1"/>
    <property type="molecule type" value="Genomic_DNA"/>
</dbReference>
<dbReference type="AlphaFoldDB" id="A0A6M2BLZ8"/>
<dbReference type="RefSeq" id="WP_166250882.1">
    <property type="nucleotide sequence ID" value="NZ_JAAMOW010000001.1"/>
</dbReference>
<protein>
    <submittedName>
        <fullName evidence="1">DHH family phosphoesterase</fullName>
    </submittedName>
</protein>
<reference evidence="1 2" key="1">
    <citation type="journal article" date="2014" name="Int. J. Syst. Evol. Microbiol.">
        <title>Solimonas terrae sp. nov., isolated from soil.</title>
        <authorList>
            <person name="Kim S.J."/>
            <person name="Moon J.Y."/>
            <person name="Weon H.Y."/>
            <person name="Ahn J.H."/>
            <person name="Chen W.M."/>
            <person name="Kwon S.W."/>
        </authorList>
    </citation>
    <scope>NUCLEOTIDE SEQUENCE [LARGE SCALE GENOMIC DNA]</scope>
    <source>
        <strain evidence="1 2">KIS83-12</strain>
    </source>
</reference>
<evidence type="ECO:0000313" key="2">
    <source>
        <dbReference type="Proteomes" id="UP000472676"/>
    </source>
</evidence>
<accession>A0A6M2BLZ8</accession>
<gene>
    <name evidence="1" type="ORF">G7Y85_01640</name>
</gene>
<evidence type="ECO:0000313" key="1">
    <source>
        <dbReference type="EMBL" id="NGY03458.1"/>
    </source>
</evidence>
<organism evidence="1 2">
    <name type="scientific">Solimonas terrae</name>
    <dbReference type="NCBI Taxonomy" id="1396819"/>
    <lineage>
        <taxon>Bacteria</taxon>
        <taxon>Pseudomonadati</taxon>
        <taxon>Pseudomonadota</taxon>
        <taxon>Gammaproteobacteria</taxon>
        <taxon>Nevskiales</taxon>
        <taxon>Nevskiaceae</taxon>
        <taxon>Solimonas</taxon>
    </lineage>
</organism>
<comment type="caution">
    <text evidence="1">The sequence shown here is derived from an EMBL/GenBank/DDBJ whole genome shotgun (WGS) entry which is preliminary data.</text>
</comment>
<proteinExistence type="predicted"/>